<keyword evidence="3" id="KW-0677">Repeat</keyword>
<feature type="compositionally biased region" description="Basic and acidic residues" evidence="7">
    <location>
        <begin position="595"/>
        <end position="610"/>
    </location>
</feature>
<feature type="region of interest" description="Disordered" evidence="7">
    <location>
        <begin position="595"/>
        <end position="624"/>
    </location>
</feature>
<dbReference type="InterPro" id="IPR015943">
    <property type="entry name" value="WD40/YVTN_repeat-like_dom_sf"/>
</dbReference>
<feature type="region of interest" description="Disordered" evidence="7">
    <location>
        <begin position="436"/>
        <end position="455"/>
    </location>
</feature>
<dbReference type="PANTHER" id="PTHR22852">
    <property type="entry name" value="LETHAL 2 DENTICLELESS PROTEIN RETINOIC ACID-REGULATED NUCLEAR MATRIX-ASSOCIATED PROTEIN"/>
    <property type="match status" value="1"/>
</dbReference>
<dbReference type="Gene3D" id="2.130.10.10">
    <property type="entry name" value="YVTN repeat-like/Quinoprotein amine dehydrogenase"/>
    <property type="match status" value="2"/>
</dbReference>
<keyword evidence="2 6" id="KW-0853">WD repeat</keyword>
<dbReference type="EMBL" id="JBJJXI010000080">
    <property type="protein sequence ID" value="KAL3395549.1"/>
    <property type="molecule type" value="Genomic_DNA"/>
</dbReference>
<dbReference type="Proteomes" id="UP001627154">
    <property type="component" value="Unassembled WGS sequence"/>
</dbReference>
<dbReference type="Pfam" id="PF00400">
    <property type="entry name" value="WD40"/>
    <property type="match status" value="4"/>
</dbReference>
<dbReference type="PROSITE" id="PS50294">
    <property type="entry name" value="WD_REPEATS_REGION"/>
    <property type="match status" value="2"/>
</dbReference>
<dbReference type="SMART" id="SM00320">
    <property type="entry name" value="WD40"/>
    <property type="match status" value="6"/>
</dbReference>
<evidence type="ECO:0000256" key="1">
    <source>
        <dbReference type="ARBA" id="ARBA00004906"/>
    </source>
</evidence>
<gene>
    <name evidence="8" type="ORF">TKK_010374</name>
</gene>
<proteinExistence type="inferred from homology"/>
<evidence type="ECO:0000256" key="3">
    <source>
        <dbReference type="ARBA" id="ARBA00022737"/>
    </source>
</evidence>
<dbReference type="InterPro" id="IPR019775">
    <property type="entry name" value="WD40_repeat_CS"/>
</dbReference>
<feature type="repeat" description="WD" evidence="6">
    <location>
        <begin position="97"/>
        <end position="138"/>
    </location>
</feature>
<organism evidence="8 9">
    <name type="scientific">Trichogramma kaykai</name>
    <dbReference type="NCBI Taxonomy" id="54128"/>
    <lineage>
        <taxon>Eukaryota</taxon>
        <taxon>Metazoa</taxon>
        <taxon>Ecdysozoa</taxon>
        <taxon>Arthropoda</taxon>
        <taxon>Hexapoda</taxon>
        <taxon>Insecta</taxon>
        <taxon>Pterygota</taxon>
        <taxon>Neoptera</taxon>
        <taxon>Endopterygota</taxon>
        <taxon>Hymenoptera</taxon>
        <taxon>Apocrita</taxon>
        <taxon>Proctotrupomorpha</taxon>
        <taxon>Chalcidoidea</taxon>
        <taxon>Trichogrammatidae</taxon>
        <taxon>Trichogramma</taxon>
    </lineage>
</organism>
<feature type="region of interest" description="Disordered" evidence="7">
    <location>
        <begin position="464"/>
        <end position="505"/>
    </location>
</feature>
<dbReference type="InterPro" id="IPR001680">
    <property type="entry name" value="WD40_rpt"/>
</dbReference>
<feature type="repeat" description="WD" evidence="6">
    <location>
        <begin position="141"/>
        <end position="183"/>
    </location>
</feature>
<feature type="region of interest" description="Disordered" evidence="7">
    <location>
        <begin position="546"/>
        <end position="578"/>
    </location>
</feature>
<evidence type="ECO:0000256" key="6">
    <source>
        <dbReference type="PROSITE-ProRule" id="PRU00221"/>
    </source>
</evidence>
<name>A0ABD2WS89_9HYME</name>
<evidence type="ECO:0000256" key="2">
    <source>
        <dbReference type="ARBA" id="ARBA00022574"/>
    </source>
</evidence>
<evidence type="ECO:0000256" key="4">
    <source>
        <dbReference type="ARBA" id="ARBA00022786"/>
    </source>
</evidence>
<dbReference type="PANTHER" id="PTHR22852:SF0">
    <property type="entry name" value="DENTICLELESS PROTEIN HOMOLOG"/>
    <property type="match status" value="1"/>
</dbReference>
<accession>A0ABD2WS89</accession>
<evidence type="ECO:0000256" key="7">
    <source>
        <dbReference type="SAM" id="MobiDB-lite"/>
    </source>
</evidence>
<feature type="repeat" description="WD" evidence="6">
    <location>
        <begin position="354"/>
        <end position="389"/>
    </location>
</feature>
<dbReference type="PROSITE" id="PS50082">
    <property type="entry name" value="WD_REPEATS_2"/>
    <property type="match status" value="5"/>
</dbReference>
<dbReference type="InterPro" id="IPR036322">
    <property type="entry name" value="WD40_repeat_dom_sf"/>
</dbReference>
<feature type="compositionally biased region" description="Basic and acidic residues" evidence="7">
    <location>
        <begin position="439"/>
        <end position="453"/>
    </location>
</feature>
<dbReference type="InterPro" id="IPR051865">
    <property type="entry name" value="WD-repeat_CDT2_adapter"/>
</dbReference>
<feature type="repeat" description="WD" evidence="6">
    <location>
        <begin position="323"/>
        <end position="342"/>
    </location>
</feature>
<sequence>MDFVKSLTVRERTSNLNLDYDVSLLRLKCLPKNLFHWASPNLTTPDPVDNPPVFAGKFCNAPGSKNLLAIANEDGKILLQNISHRCCDDTQELPEGIQAHNNAIFDIAWMPKETKLVSVSGERNAALWQVKDGELIKLSSFVGHTHSIKSVSFRPEDKAVFATGSRDGSIKIWDTRANYSSASKADDTISNAHVSKMYRASRKTSIKNVGLSVTTLQFQDDFNLISGSDGDGELKVWDLRKIYSTHKKFPVAKHVLLYGGKSNTYCGFTSVLVDPYGLNLYASCVDNVIYSYNLTSYNPNPVGRYYGHGKTNTPLSFFVKACLSPDGKYLITGSNDKAAYIWATKKPGYPIIELTGHREEVTCVAWCDDVIPKLVTFSDDCYHRLWEVEPDQDFVDDNQIVGMSVRYQPKTSNSPRKCSEHADLEAQDTMLGQTSEEISENHHKETRDERSLLADESLINKTVPESKELRAIPCPSTPKNTSLQKSIIPGTSNVPSSSSCSSREPFSPTVGLPNFVIDGIAPHLHVSPQKSKENSNWLAQLTQAKQKRKIVDTSEDECSSPKNTKKTPKSVKRKKFATVNTPKLDRKLLDYCESAKDSNFHRKDQKKDEEKSEDENENIHQGGD</sequence>
<comment type="caution">
    <text evidence="8">The sequence shown here is derived from an EMBL/GenBank/DDBJ whole genome shotgun (WGS) entry which is preliminary data.</text>
</comment>
<dbReference type="SUPFAM" id="SSF50978">
    <property type="entry name" value="WD40 repeat-like"/>
    <property type="match status" value="1"/>
</dbReference>
<reference evidence="8 9" key="1">
    <citation type="journal article" date="2024" name="bioRxiv">
        <title>A reference genome for Trichogramma kaykai: A tiny desert-dwelling parasitoid wasp with competing sex-ratio distorters.</title>
        <authorList>
            <person name="Culotta J."/>
            <person name="Lindsey A.R."/>
        </authorList>
    </citation>
    <scope>NUCLEOTIDE SEQUENCE [LARGE SCALE GENOMIC DNA]</scope>
    <source>
        <strain evidence="8 9">KSX58</strain>
    </source>
</reference>
<evidence type="ECO:0000313" key="8">
    <source>
        <dbReference type="EMBL" id="KAL3395549.1"/>
    </source>
</evidence>
<evidence type="ECO:0000256" key="5">
    <source>
        <dbReference type="ARBA" id="ARBA00038344"/>
    </source>
</evidence>
<feature type="repeat" description="WD" evidence="6">
    <location>
        <begin position="213"/>
        <end position="240"/>
    </location>
</feature>
<protein>
    <recommendedName>
        <fullName evidence="10">WD repeat-containing protein 55 homolog</fullName>
    </recommendedName>
</protein>
<evidence type="ECO:0008006" key="10">
    <source>
        <dbReference type="Google" id="ProtNLM"/>
    </source>
</evidence>
<comment type="similarity">
    <text evidence="5">Belongs to the WD repeat cdt2 family.</text>
</comment>
<feature type="compositionally biased region" description="Low complexity" evidence="7">
    <location>
        <begin position="489"/>
        <end position="505"/>
    </location>
</feature>
<keyword evidence="4" id="KW-0833">Ubl conjugation pathway</keyword>
<comment type="pathway">
    <text evidence="1">Protein modification; protein ubiquitination.</text>
</comment>
<dbReference type="PROSITE" id="PS00678">
    <property type="entry name" value="WD_REPEATS_1"/>
    <property type="match status" value="1"/>
</dbReference>
<dbReference type="AlphaFoldDB" id="A0ABD2WS89"/>
<keyword evidence="9" id="KW-1185">Reference proteome</keyword>
<feature type="compositionally biased region" description="Basic residues" evidence="7">
    <location>
        <begin position="563"/>
        <end position="576"/>
    </location>
</feature>
<evidence type="ECO:0000313" key="9">
    <source>
        <dbReference type="Proteomes" id="UP001627154"/>
    </source>
</evidence>